<evidence type="ECO:0000256" key="2">
    <source>
        <dbReference type="ARBA" id="ARBA00023125"/>
    </source>
</evidence>
<evidence type="ECO:0000256" key="3">
    <source>
        <dbReference type="ARBA" id="ARBA00023172"/>
    </source>
</evidence>
<dbReference type="GO" id="GO:0015074">
    <property type="term" value="P:DNA integration"/>
    <property type="evidence" value="ECO:0007669"/>
    <property type="project" value="InterPro"/>
</dbReference>
<dbReference type="EMBL" id="CP002116">
    <property type="protein sequence ID" value="ADK81882.1"/>
    <property type="molecule type" value="Genomic_DNA"/>
</dbReference>
<dbReference type="PROSITE" id="PS51898">
    <property type="entry name" value="TYR_RECOMBINASE"/>
    <property type="match status" value="1"/>
</dbReference>
<evidence type="ECO:0000313" key="6">
    <source>
        <dbReference type="Proteomes" id="UP000002318"/>
    </source>
</evidence>
<dbReference type="PANTHER" id="PTHR30349">
    <property type="entry name" value="PHAGE INTEGRASE-RELATED"/>
    <property type="match status" value="1"/>
</dbReference>
<dbReference type="Proteomes" id="UP000002318">
    <property type="component" value="Chromosome"/>
</dbReference>
<dbReference type="InterPro" id="IPR013762">
    <property type="entry name" value="Integrase-like_cat_sf"/>
</dbReference>
<comment type="similarity">
    <text evidence="1">Belongs to the 'phage' integrase family.</text>
</comment>
<dbReference type="InterPro" id="IPR010998">
    <property type="entry name" value="Integrase_recombinase_N"/>
</dbReference>
<dbReference type="Gene3D" id="1.10.443.10">
    <property type="entry name" value="Intergrase catalytic core"/>
    <property type="match status" value="1"/>
</dbReference>
<name>E1R8X5_SEDSS</name>
<evidence type="ECO:0000259" key="4">
    <source>
        <dbReference type="PROSITE" id="PS51898"/>
    </source>
</evidence>
<organism evidence="5 6">
    <name type="scientific">Sediminispirochaeta smaragdinae (strain DSM 11293 / JCM 15392 / SEBR 4228)</name>
    <name type="common">Spirochaeta smaragdinae</name>
    <dbReference type="NCBI Taxonomy" id="573413"/>
    <lineage>
        <taxon>Bacteria</taxon>
        <taxon>Pseudomonadati</taxon>
        <taxon>Spirochaetota</taxon>
        <taxon>Spirochaetia</taxon>
        <taxon>Spirochaetales</taxon>
        <taxon>Spirochaetaceae</taxon>
        <taxon>Sediminispirochaeta</taxon>
    </lineage>
</organism>
<gene>
    <name evidence="5" type="ordered locus">Spirs_2778</name>
</gene>
<dbReference type="CDD" id="cd01189">
    <property type="entry name" value="INT_ICEBs1_C_like"/>
    <property type="match status" value="1"/>
</dbReference>
<dbReference type="AlphaFoldDB" id="E1R8X5"/>
<keyword evidence="6" id="KW-1185">Reference proteome</keyword>
<evidence type="ECO:0000256" key="1">
    <source>
        <dbReference type="ARBA" id="ARBA00008857"/>
    </source>
</evidence>
<dbReference type="eggNOG" id="COG0582">
    <property type="taxonomic scope" value="Bacteria"/>
</dbReference>
<accession>E1R8X5</accession>
<dbReference type="GO" id="GO:0003677">
    <property type="term" value="F:DNA binding"/>
    <property type="evidence" value="ECO:0007669"/>
    <property type="project" value="UniProtKB-KW"/>
</dbReference>
<keyword evidence="2" id="KW-0238">DNA-binding</keyword>
<dbReference type="InterPro" id="IPR011010">
    <property type="entry name" value="DNA_brk_join_enz"/>
</dbReference>
<dbReference type="HOGENOM" id="CLU_660402_0_0_12"/>
<dbReference type="OrthoDB" id="370532at2"/>
<dbReference type="STRING" id="573413.Spirs_2778"/>
<dbReference type="PANTHER" id="PTHR30349:SF64">
    <property type="entry name" value="PROPHAGE INTEGRASE INTD-RELATED"/>
    <property type="match status" value="1"/>
</dbReference>
<dbReference type="GO" id="GO:0006310">
    <property type="term" value="P:DNA recombination"/>
    <property type="evidence" value="ECO:0007669"/>
    <property type="project" value="UniProtKB-KW"/>
</dbReference>
<proteinExistence type="inferred from homology"/>
<dbReference type="InterPro" id="IPR050090">
    <property type="entry name" value="Tyrosine_recombinase_XerCD"/>
</dbReference>
<dbReference type="KEGG" id="ssm:Spirs_2778"/>
<evidence type="ECO:0000313" key="5">
    <source>
        <dbReference type="EMBL" id="ADK81882.1"/>
    </source>
</evidence>
<dbReference type="RefSeq" id="WP_013255343.1">
    <property type="nucleotide sequence ID" value="NC_014364.1"/>
</dbReference>
<protein>
    <submittedName>
        <fullName evidence="5">Integrase family protein</fullName>
    </submittedName>
</protein>
<dbReference type="Pfam" id="PF00589">
    <property type="entry name" value="Phage_integrase"/>
    <property type="match status" value="1"/>
</dbReference>
<dbReference type="Gene3D" id="1.10.150.130">
    <property type="match status" value="1"/>
</dbReference>
<keyword evidence="3" id="KW-0233">DNA recombination</keyword>
<dbReference type="SUPFAM" id="SSF56349">
    <property type="entry name" value="DNA breaking-rejoining enzymes"/>
    <property type="match status" value="1"/>
</dbReference>
<dbReference type="InterPro" id="IPR002104">
    <property type="entry name" value="Integrase_catalytic"/>
</dbReference>
<feature type="domain" description="Tyr recombinase" evidence="4">
    <location>
        <begin position="195"/>
        <end position="401"/>
    </location>
</feature>
<reference evidence="5 6" key="1">
    <citation type="journal article" date="2010" name="Stand. Genomic Sci.">
        <title>Complete genome sequence of Spirochaeta smaragdinae type strain (SEBR 4228).</title>
        <authorList>
            <person name="Mavromatis K."/>
            <person name="Yasawong M."/>
            <person name="Chertkov O."/>
            <person name="Lapidus A."/>
            <person name="Lucas S."/>
            <person name="Nolan M."/>
            <person name="Del Rio T.G."/>
            <person name="Tice H."/>
            <person name="Cheng J.F."/>
            <person name="Pitluck S."/>
            <person name="Liolios K."/>
            <person name="Ivanova N."/>
            <person name="Tapia R."/>
            <person name="Han C."/>
            <person name="Bruce D."/>
            <person name="Goodwin L."/>
            <person name="Pati A."/>
            <person name="Chen A."/>
            <person name="Palaniappan K."/>
            <person name="Land M."/>
            <person name="Hauser L."/>
            <person name="Chang Y.J."/>
            <person name="Jeffries C.D."/>
            <person name="Detter J.C."/>
            <person name="Rohde M."/>
            <person name="Brambilla E."/>
            <person name="Spring S."/>
            <person name="Goker M."/>
            <person name="Sikorski J."/>
            <person name="Woyke T."/>
            <person name="Bristow J."/>
            <person name="Eisen J.A."/>
            <person name="Markowitz V."/>
            <person name="Hugenholtz P."/>
            <person name="Klenk H.P."/>
            <person name="Kyrpides N.C."/>
        </authorList>
    </citation>
    <scope>NUCLEOTIDE SEQUENCE [LARGE SCALE GENOMIC DNA]</scope>
    <source>
        <strain evidence="6">DSM 11293 / JCM 15392 / SEBR 4228</strain>
    </source>
</reference>
<sequence length="416" mass="48390">MPRKTEQFSIILRPPSKVYHFKLAGWSNYKSTQVFFDQHRERFQKHLNCKTKADAQEVVRMAITIQEESKRPMPLSSQVRLIDLLKDAYTWDRCPHVRRLRDEGKAITKRHVQDSRNIIKSHILCCKDFVNKPIAKMRRSDVLEFRSFMLDRVGPRTVNKALSIVKAVIREAIFQEVIDRDPTIGVSKVKLTEKKEPGVFTKEELLLMFPEKGIGPWKSITDHTVFLTAASTGMRRSEILALRWENVNLEKQFINVVEAFKDYRMIEIGKPKWERSRVVPIPKKLVTRLKDLRDQSPYAKDSDYVFCYKDGTHLGGTWWSKHFRSACIAIGVIKAKKKVKENEDPNPRNLTPHSFRHTLNTLLLSNGYDSGKIRATLGWTSEKIQDNYTHFSIDHLNGQSDMVESFFEKDKKNGTN</sequence>